<keyword evidence="7" id="KW-1185">Reference proteome</keyword>
<dbReference type="SUPFAM" id="SSF51206">
    <property type="entry name" value="cAMP-binding domain-like"/>
    <property type="match status" value="1"/>
</dbReference>
<accession>A0A317MVJ7</accession>
<protein>
    <submittedName>
        <fullName evidence="6">CRP-like cAMP-binding protein</fullName>
    </submittedName>
</protein>
<dbReference type="InterPro" id="IPR036388">
    <property type="entry name" value="WH-like_DNA-bd_sf"/>
</dbReference>
<dbReference type="CDD" id="cd00038">
    <property type="entry name" value="CAP_ED"/>
    <property type="match status" value="1"/>
</dbReference>
<dbReference type="AlphaFoldDB" id="A0A317MVJ7"/>
<evidence type="ECO:0000259" key="4">
    <source>
        <dbReference type="PROSITE" id="PS50042"/>
    </source>
</evidence>
<dbReference type="InterPro" id="IPR014710">
    <property type="entry name" value="RmlC-like_jellyroll"/>
</dbReference>
<evidence type="ECO:0000256" key="2">
    <source>
        <dbReference type="ARBA" id="ARBA00023125"/>
    </source>
</evidence>
<feature type="domain" description="HTH crp-type" evidence="5">
    <location>
        <begin position="155"/>
        <end position="225"/>
    </location>
</feature>
<dbReference type="SMART" id="SM00100">
    <property type="entry name" value="cNMP"/>
    <property type="match status" value="1"/>
</dbReference>
<dbReference type="InterPro" id="IPR012318">
    <property type="entry name" value="HTH_CRP"/>
</dbReference>
<proteinExistence type="predicted"/>
<comment type="caution">
    <text evidence="6">The sequence shown here is derived from an EMBL/GenBank/DDBJ whole genome shotgun (WGS) entry which is preliminary data.</text>
</comment>
<dbReference type="PROSITE" id="PS51063">
    <property type="entry name" value="HTH_CRP_2"/>
    <property type="match status" value="1"/>
</dbReference>
<dbReference type="GO" id="GO:0005829">
    <property type="term" value="C:cytosol"/>
    <property type="evidence" value="ECO:0007669"/>
    <property type="project" value="TreeGrafter"/>
</dbReference>
<dbReference type="GO" id="GO:0003700">
    <property type="term" value="F:DNA-binding transcription factor activity"/>
    <property type="evidence" value="ECO:0007669"/>
    <property type="project" value="TreeGrafter"/>
</dbReference>
<dbReference type="OrthoDB" id="9777588at2"/>
<dbReference type="InterPro" id="IPR036390">
    <property type="entry name" value="WH_DNA-bd_sf"/>
</dbReference>
<dbReference type="PANTHER" id="PTHR24567:SF68">
    <property type="entry name" value="DNA-BINDING TRANSCRIPTIONAL DUAL REGULATOR CRP"/>
    <property type="match status" value="1"/>
</dbReference>
<organism evidence="6 7">
    <name type="scientific">Plasticicumulans acidivorans</name>
    <dbReference type="NCBI Taxonomy" id="886464"/>
    <lineage>
        <taxon>Bacteria</taxon>
        <taxon>Pseudomonadati</taxon>
        <taxon>Pseudomonadota</taxon>
        <taxon>Gammaproteobacteria</taxon>
        <taxon>Candidatus Competibacteraceae</taxon>
        <taxon>Plasticicumulans</taxon>
    </lineage>
</organism>
<evidence type="ECO:0000313" key="6">
    <source>
        <dbReference type="EMBL" id="PWV61141.1"/>
    </source>
</evidence>
<dbReference type="SMART" id="SM00419">
    <property type="entry name" value="HTH_CRP"/>
    <property type="match status" value="1"/>
</dbReference>
<dbReference type="GO" id="GO:0003677">
    <property type="term" value="F:DNA binding"/>
    <property type="evidence" value="ECO:0007669"/>
    <property type="project" value="UniProtKB-KW"/>
</dbReference>
<name>A0A317MVJ7_9GAMM</name>
<dbReference type="PROSITE" id="PS50042">
    <property type="entry name" value="CNMP_BINDING_3"/>
    <property type="match status" value="1"/>
</dbReference>
<dbReference type="InterPro" id="IPR050397">
    <property type="entry name" value="Env_Response_Regulators"/>
</dbReference>
<evidence type="ECO:0000259" key="5">
    <source>
        <dbReference type="PROSITE" id="PS51063"/>
    </source>
</evidence>
<evidence type="ECO:0000256" key="3">
    <source>
        <dbReference type="ARBA" id="ARBA00023163"/>
    </source>
</evidence>
<dbReference type="SUPFAM" id="SSF46785">
    <property type="entry name" value="Winged helix' DNA-binding domain"/>
    <property type="match status" value="1"/>
</dbReference>
<dbReference type="Proteomes" id="UP000246569">
    <property type="component" value="Unassembled WGS sequence"/>
</dbReference>
<dbReference type="PANTHER" id="PTHR24567">
    <property type="entry name" value="CRP FAMILY TRANSCRIPTIONAL REGULATORY PROTEIN"/>
    <property type="match status" value="1"/>
</dbReference>
<sequence>MNQPSLNPADLDHLLRQTHLFSSLDDAQLAQVRGGLRVLQLDEGQRLFDAGQNAERFFLVASGRIKLYRVSADGNEKVVELIGPGQTFAEAVMFMQRHDYPVSAAALAASQVVSFDGRGFYALLSDSPRLCLTMLGEMSMRLHARINEIDHLTLQNATFRVVHYLCDTLEENGGNQGTIDLTTPKNIIASRVSIKPETFSRILRNLADAGIVTIEGKRIVVHDCQALRAFGR</sequence>
<gene>
    <name evidence="6" type="ORF">C7443_106155</name>
</gene>
<dbReference type="InterPro" id="IPR000595">
    <property type="entry name" value="cNMP-bd_dom"/>
</dbReference>
<reference evidence="6 7" key="1">
    <citation type="submission" date="2018-05" db="EMBL/GenBank/DDBJ databases">
        <title>Genomic Encyclopedia of Type Strains, Phase IV (KMG-IV): sequencing the most valuable type-strain genomes for metagenomic binning, comparative biology and taxonomic classification.</title>
        <authorList>
            <person name="Goeker M."/>
        </authorList>
    </citation>
    <scope>NUCLEOTIDE SEQUENCE [LARGE SCALE GENOMIC DNA]</scope>
    <source>
        <strain evidence="6 7">DSM 23606</strain>
    </source>
</reference>
<keyword evidence="3" id="KW-0804">Transcription</keyword>
<dbReference type="InterPro" id="IPR018490">
    <property type="entry name" value="cNMP-bd_dom_sf"/>
</dbReference>
<dbReference type="Pfam" id="PF00027">
    <property type="entry name" value="cNMP_binding"/>
    <property type="match status" value="1"/>
</dbReference>
<dbReference type="Gene3D" id="2.60.120.10">
    <property type="entry name" value="Jelly Rolls"/>
    <property type="match status" value="1"/>
</dbReference>
<feature type="domain" description="Cyclic nucleotide-binding" evidence="4">
    <location>
        <begin position="20"/>
        <end position="141"/>
    </location>
</feature>
<dbReference type="RefSeq" id="WP_110018817.1">
    <property type="nucleotide sequence ID" value="NZ_QGTJ01000006.1"/>
</dbReference>
<keyword evidence="2" id="KW-0238">DNA-binding</keyword>
<dbReference type="Gene3D" id="1.10.10.10">
    <property type="entry name" value="Winged helix-like DNA-binding domain superfamily/Winged helix DNA-binding domain"/>
    <property type="match status" value="1"/>
</dbReference>
<dbReference type="Pfam" id="PF13545">
    <property type="entry name" value="HTH_Crp_2"/>
    <property type="match status" value="1"/>
</dbReference>
<evidence type="ECO:0000256" key="1">
    <source>
        <dbReference type="ARBA" id="ARBA00023015"/>
    </source>
</evidence>
<keyword evidence="1" id="KW-0805">Transcription regulation</keyword>
<dbReference type="EMBL" id="QGTJ01000006">
    <property type="protein sequence ID" value="PWV61141.1"/>
    <property type="molecule type" value="Genomic_DNA"/>
</dbReference>
<evidence type="ECO:0000313" key="7">
    <source>
        <dbReference type="Proteomes" id="UP000246569"/>
    </source>
</evidence>